<dbReference type="AlphaFoldDB" id="A0AAW0A1J7"/>
<comment type="caution">
    <text evidence="2">The sequence shown here is derived from an EMBL/GenBank/DDBJ whole genome shotgun (WGS) entry which is preliminary data.</text>
</comment>
<organism evidence="2 3">
    <name type="scientific">Favolaschia claudopus</name>
    <dbReference type="NCBI Taxonomy" id="2862362"/>
    <lineage>
        <taxon>Eukaryota</taxon>
        <taxon>Fungi</taxon>
        <taxon>Dikarya</taxon>
        <taxon>Basidiomycota</taxon>
        <taxon>Agaricomycotina</taxon>
        <taxon>Agaricomycetes</taxon>
        <taxon>Agaricomycetidae</taxon>
        <taxon>Agaricales</taxon>
        <taxon>Marasmiineae</taxon>
        <taxon>Mycenaceae</taxon>
        <taxon>Favolaschia</taxon>
    </lineage>
</organism>
<evidence type="ECO:0000313" key="2">
    <source>
        <dbReference type="EMBL" id="KAK6996851.1"/>
    </source>
</evidence>
<dbReference type="EMBL" id="JAWWNJ010000095">
    <property type="protein sequence ID" value="KAK6996851.1"/>
    <property type="molecule type" value="Genomic_DNA"/>
</dbReference>
<feature type="compositionally biased region" description="Polar residues" evidence="1">
    <location>
        <begin position="112"/>
        <end position="129"/>
    </location>
</feature>
<evidence type="ECO:0000313" key="3">
    <source>
        <dbReference type="Proteomes" id="UP001362999"/>
    </source>
</evidence>
<name>A0AAW0A1J7_9AGAR</name>
<proteinExistence type="predicted"/>
<sequence>MSSSRRLAFEFGTAVAVTVDPTTYKLDVLSYEISASRRQGFQLSAIQLHGVRNNQMHRICQVDKVEAKFVRCATESTRLREGALSRRKGHPELDGTKVRWASVLDVHIHSNRSMSQPSMDDNGFNQNQLAPARTK</sequence>
<gene>
    <name evidence="2" type="ORF">R3P38DRAFT_3370671</name>
</gene>
<dbReference type="Proteomes" id="UP001362999">
    <property type="component" value="Unassembled WGS sequence"/>
</dbReference>
<reference evidence="2 3" key="1">
    <citation type="journal article" date="2024" name="J Genomics">
        <title>Draft genome sequencing and assembly of Favolaschia claudopus CIRM-BRFM 2984 isolated from oak limbs.</title>
        <authorList>
            <person name="Navarro D."/>
            <person name="Drula E."/>
            <person name="Chaduli D."/>
            <person name="Cazenave R."/>
            <person name="Ahrendt S."/>
            <person name="Wang J."/>
            <person name="Lipzen A."/>
            <person name="Daum C."/>
            <person name="Barry K."/>
            <person name="Grigoriev I.V."/>
            <person name="Favel A."/>
            <person name="Rosso M.N."/>
            <person name="Martin F."/>
        </authorList>
    </citation>
    <scope>NUCLEOTIDE SEQUENCE [LARGE SCALE GENOMIC DNA]</scope>
    <source>
        <strain evidence="2 3">CIRM-BRFM 2984</strain>
    </source>
</reference>
<protein>
    <submittedName>
        <fullName evidence="2">Uncharacterized protein</fullName>
    </submittedName>
</protein>
<accession>A0AAW0A1J7</accession>
<evidence type="ECO:0000256" key="1">
    <source>
        <dbReference type="SAM" id="MobiDB-lite"/>
    </source>
</evidence>
<keyword evidence="3" id="KW-1185">Reference proteome</keyword>
<feature type="region of interest" description="Disordered" evidence="1">
    <location>
        <begin position="112"/>
        <end position="135"/>
    </location>
</feature>